<sequence>MTGVDPAIENRFAEILAKTRANAAVITDRVEATKREIAEQSQRMREQNERMCKELDERSQARAAAKEDPAAKNQWLRRSPGQDSTFHFGDVEEQPQEKPEPTGRVPSPPPRRRARRAEEFEDEDFTHKNWLD</sequence>
<proteinExistence type="predicted"/>
<name>A0A9W6VEH7_9PSEU</name>
<dbReference type="Proteomes" id="UP001165136">
    <property type="component" value="Unassembled WGS sequence"/>
</dbReference>
<evidence type="ECO:0000313" key="2">
    <source>
        <dbReference type="EMBL" id="GLY63501.1"/>
    </source>
</evidence>
<organism evidence="2 3">
    <name type="scientific">Amycolatopsis taiwanensis</name>
    <dbReference type="NCBI Taxonomy" id="342230"/>
    <lineage>
        <taxon>Bacteria</taxon>
        <taxon>Bacillati</taxon>
        <taxon>Actinomycetota</taxon>
        <taxon>Actinomycetes</taxon>
        <taxon>Pseudonocardiales</taxon>
        <taxon>Pseudonocardiaceae</taxon>
        <taxon>Amycolatopsis</taxon>
    </lineage>
</organism>
<protein>
    <submittedName>
        <fullName evidence="2">Uncharacterized protein</fullName>
    </submittedName>
</protein>
<keyword evidence="3" id="KW-1185">Reference proteome</keyword>
<accession>A0A9W6VEH7</accession>
<evidence type="ECO:0000256" key="1">
    <source>
        <dbReference type="SAM" id="MobiDB-lite"/>
    </source>
</evidence>
<gene>
    <name evidence="2" type="ORF">Atai01_01200</name>
</gene>
<comment type="caution">
    <text evidence="2">The sequence shown here is derived from an EMBL/GenBank/DDBJ whole genome shotgun (WGS) entry which is preliminary data.</text>
</comment>
<feature type="compositionally biased region" description="Basic and acidic residues" evidence="1">
    <location>
        <begin position="37"/>
        <end position="70"/>
    </location>
</feature>
<dbReference type="AlphaFoldDB" id="A0A9W6VEH7"/>
<feature type="region of interest" description="Disordered" evidence="1">
    <location>
        <begin position="37"/>
        <end position="132"/>
    </location>
</feature>
<evidence type="ECO:0000313" key="3">
    <source>
        <dbReference type="Proteomes" id="UP001165136"/>
    </source>
</evidence>
<dbReference type="RefSeq" id="WP_285485496.1">
    <property type="nucleotide sequence ID" value="NZ_BSTI01000001.1"/>
</dbReference>
<dbReference type="EMBL" id="BSTI01000001">
    <property type="protein sequence ID" value="GLY63501.1"/>
    <property type="molecule type" value="Genomic_DNA"/>
</dbReference>
<reference evidence="2" key="1">
    <citation type="submission" date="2023-03" db="EMBL/GenBank/DDBJ databases">
        <title>Amycolatopsis taiwanensis NBRC 103393.</title>
        <authorList>
            <person name="Ichikawa N."/>
            <person name="Sato H."/>
            <person name="Tonouchi N."/>
        </authorList>
    </citation>
    <scope>NUCLEOTIDE SEQUENCE</scope>
    <source>
        <strain evidence="2">NBRC 103393</strain>
    </source>
</reference>